<dbReference type="GeneID" id="20651587"/>
<dbReference type="KEGG" id="psoj:PHYSODRAFT_408994"/>
<organism evidence="2 3">
    <name type="scientific">Phytophthora sojae (strain P6497)</name>
    <name type="common">Soybean stem and root rot agent</name>
    <name type="synonym">Phytophthora megasperma f. sp. glycines</name>
    <dbReference type="NCBI Taxonomy" id="1094619"/>
    <lineage>
        <taxon>Eukaryota</taxon>
        <taxon>Sar</taxon>
        <taxon>Stramenopiles</taxon>
        <taxon>Oomycota</taxon>
        <taxon>Peronosporomycetes</taxon>
        <taxon>Peronosporales</taxon>
        <taxon>Peronosporaceae</taxon>
        <taxon>Phytophthora</taxon>
    </lineage>
</organism>
<feature type="compositionally biased region" description="Polar residues" evidence="1">
    <location>
        <begin position="148"/>
        <end position="163"/>
    </location>
</feature>
<dbReference type="PANTHER" id="PTHR23216">
    <property type="entry name" value="NUCLEOLAR AND COILED-BODY PHOSPHOPROTEIN 1"/>
    <property type="match status" value="1"/>
</dbReference>
<feature type="compositionally biased region" description="Acidic residues" evidence="1">
    <location>
        <begin position="532"/>
        <end position="559"/>
    </location>
</feature>
<feature type="region of interest" description="Disordered" evidence="1">
    <location>
        <begin position="465"/>
        <end position="559"/>
    </location>
</feature>
<feature type="region of interest" description="Disordered" evidence="1">
    <location>
        <begin position="53"/>
        <end position="115"/>
    </location>
</feature>
<feature type="compositionally biased region" description="Basic residues" evidence="1">
    <location>
        <begin position="188"/>
        <end position="198"/>
    </location>
</feature>
<feature type="compositionally biased region" description="Basic and acidic residues" evidence="1">
    <location>
        <begin position="265"/>
        <end position="275"/>
    </location>
</feature>
<evidence type="ECO:0000313" key="2">
    <source>
        <dbReference type="EMBL" id="EGZ28279.1"/>
    </source>
</evidence>
<feature type="region of interest" description="Disordered" evidence="1">
    <location>
        <begin position="143"/>
        <end position="279"/>
    </location>
</feature>
<proteinExistence type="predicted"/>
<feature type="compositionally biased region" description="Basic and acidic residues" evidence="1">
    <location>
        <begin position="209"/>
        <end position="227"/>
    </location>
</feature>
<dbReference type="AlphaFoldDB" id="G4YPH7"/>
<dbReference type="PANTHER" id="PTHR23216:SF1">
    <property type="entry name" value="NUCLEOLAR AND COILED-BODY PHOSPHOPROTEIN 1"/>
    <property type="match status" value="1"/>
</dbReference>
<name>G4YPH7_PHYSP</name>
<dbReference type="SMR" id="G4YPH7"/>
<protein>
    <submittedName>
        <fullName evidence="2">Uncharacterized protein</fullName>
    </submittedName>
</protein>
<feature type="region of interest" description="Disordered" evidence="1">
    <location>
        <begin position="1"/>
        <end position="23"/>
    </location>
</feature>
<sequence length="559" mass="61737">MANKRRRRAESFQVEQGGEDDARKRLEAFHARMFELPQEEAAVAAPEATRVTFKAKKKHKKHKGMGGDEDDGEPVPMVKFNAKPKKEKEKKTKKNSAEPVQVKKEKKKKNAGPAVIKVPGMPTVVKSEAVKTKVATHVVKDNKKTKKQLITTAPQWHSMQSGDAQDDDEGVDPLEQALGSMKEMAKKQATKPPRKKQKSATGKAVAAQKTEKQKIAEPTEPKTRHSEVASNAKSTALGKKAKIMSSPQKSKAVTQGAASSVKKNLAKDEAKDTKPTKPLTPIAASLAKDAKKKNDMFLPAREESAKTLSKTAHFLLDTCPELVSVDFLEGLGINLSAKHLMQVFEAGSGNSGVLMNKMASALENGHLSVRDPAFVSALERRVALMESNTEVMELLHPLMESMSTVCDVGCLLKQLCEHWQLERKIALVQQVLLSHIFDDLDGNQDEILLDLPDLTDRLDFPSRLDQEDVDENGNLKGFLAHDDSEFSEVEGSEEDLDEDDSEDDDADPYEGETDSEEEDEITGRSRGRNQFIEDEADVGEEDEEEEQECHDDDESSSSD</sequence>
<feature type="compositionally biased region" description="Polar residues" evidence="1">
    <location>
        <begin position="245"/>
        <end position="262"/>
    </location>
</feature>
<dbReference type="InParanoid" id="G4YPH7"/>
<dbReference type="Proteomes" id="UP000002640">
    <property type="component" value="Unassembled WGS sequence"/>
</dbReference>
<reference evidence="2 3" key="1">
    <citation type="journal article" date="2006" name="Science">
        <title>Phytophthora genome sequences uncover evolutionary origins and mechanisms of pathogenesis.</title>
        <authorList>
            <person name="Tyler B.M."/>
            <person name="Tripathy S."/>
            <person name="Zhang X."/>
            <person name="Dehal P."/>
            <person name="Jiang R.H."/>
            <person name="Aerts A."/>
            <person name="Arredondo F.D."/>
            <person name="Baxter L."/>
            <person name="Bensasson D."/>
            <person name="Beynon J.L."/>
            <person name="Chapman J."/>
            <person name="Damasceno C.M."/>
            <person name="Dorrance A.E."/>
            <person name="Dou D."/>
            <person name="Dickerman A.W."/>
            <person name="Dubchak I.L."/>
            <person name="Garbelotto M."/>
            <person name="Gijzen M."/>
            <person name="Gordon S.G."/>
            <person name="Govers F."/>
            <person name="Grunwald N.J."/>
            <person name="Huang W."/>
            <person name="Ivors K.L."/>
            <person name="Jones R.W."/>
            <person name="Kamoun S."/>
            <person name="Krampis K."/>
            <person name="Lamour K.H."/>
            <person name="Lee M.K."/>
            <person name="McDonald W.H."/>
            <person name="Medina M."/>
            <person name="Meijer H.J."/>
            <person name="Nordberg E.K."/>
            <person name="Maclean D.J."/>
            <person name="Ospina-Giraldo M.D."/>
            <person name="Morris P.F."/>
            <person name="Phuntumart V."/>
            <person name="Putnam N.H."/>
            <person name="Rash S."/>
            <person name="Rose J.K."/>
            <person name="Sakihama Y."/>
            <person name="Salamov A.A."/>
            <person name="Savidor A."/>
            <person name="Scheuring C.F."/>
            <person name="Smith B.M."/>
            <person name="Sobral B.W."/>
            <person name="Terry A."/>
            <person name="Torto-Alalibo T.A."/>
            <person name="Win J."/>
            <person name="Xu Z."/>
            <person name="Zhang H."/>
            <person name="Grigoriev I.V."/>
            <person name="Rokhsar D.S."/>
            <person name="Boore J.L."/>
        </authorList>
    </citation>
    <scope>NUCLEOTIDE SEQUENCE [LARGE SCALE GENOMIC DNA]</scope>
    <source>
        <strain evidence="2 3">P6497</strain>
    </source>
</reference>
<feature type="compositionally biased region" description="Basic residues" evidence="1">
    <location>
        <begin position="53"/>
        <end position="64"/>
    </location>
</feature>
<dbReference type="EMBL" id="JH159151">
    <property type="protein sequence ID" value="EGZ28279.1"/>
    <property type="molecule type" value="Genomic_DNA"/>
</dbReference>
<keyword evidence="3" id="KW-1185">Reference proteome</keyword>
<dbReference type="GO" id="GO:0005730">
    <property type="term" value="C:nucleolus"/>
    <property type="evidence" value="ECO:0007669"/>
    <property type="project" value="InterPro"/>
</dbReference>
<dbReference type="InterPro" id="IPR039191">
    <property type="entry name" value="Nopp140-like"/>
</dbReference>
<evidence type="ECO:0000256" key="1">
    <source>
        <dbReference type="SAM" id="MobiDB-lite"/>
    </source>
</evidence>
<gene>
    <name evidence="2" type="ORF">PHYSODRAFT_408994</name>
</gene>
<dbReference type="OMA" id="WEYEENT"/>
<accession>G4YPH7</accession>
<evidence type="ECO:0000313" key="3">
    <source>
        <dbReference type="Proteomes" id="UP000002640"/>
    </source>
</evidence>
<feature type="compositionally biased region" description="Acidic residues" evidence="1">
    <location>
        <begin position="485"/>
        <end position="520"/>
    </location>
</feature>
<dbReference type="RefSeq" id="XP_009515554.1">
    <property type="nucleotide sequence ID" value="XM_009517259.1"/>
</dbReference>
<feature type="non-terminal residue" evidence="2">
    <location>
        <position position="559"/>
    </location>
</feature>